<reference evidence="5" key="1">
    <citation type="submission" date="2021-02" db="EMBL/GenBank/DDBJ databases">
        <title>Comparative genomics reveals that relaxation of natural selection precedes convergent phenotypic evolution of cavefish.</title>
        <authorList>
            <person name="Peng Z."/>
        </authorList>
    </citation>
    <scope>NUCLEOTIDE SEQUENCE</scope>
    <source>
        <tissue evidence="5">Muscle</tissue>
    </source>
</reference>
<dbReference type="AlphaFoldDB" id="A0A9W7WI50"/>
<dbReference type="InterPro" id="IPR050951">
    <property type="entry name" value="Retrovirus_Pol_polyprotein"/>
</dbReference>
<dbReference type="Proteomes" id="UP001059041">
    <property type="component" value="Linkage Group LG15"/>
</dbReference>
<evidence type="ECO:0000313" key="5">
    <source>
        <dbReference type="EMBL" id="KAI7799920.1"/>
    </source>
</evidence>
<dbReference type="SUPFAM" id="SSF56672">
    <property type="entry name" value="DNA/RNA polymerases"/>
    <property type="match status" value="1"/>
</dbReference>
<dbReference type="EMBL" id="JAFHDT010000015">
    <property type="protein sequence ID" value="KAI7799920.1"/>
    <property type="molecule type" value="Genomic_DNA"/>
</dbReference>
<evidence type="ECO:0000256" key="3">
    <source>
        <dbReference type="ARBA" id="ARBA00023268"/>
    </source>
</evidence>
<comment type="caution">
    <text evidence="5">The sequence shown here is derived from an EMBL/GenBank/DDBJ whole genome shotgun (WGS) entry which is preliminary data.</text>
</comment>
<dbReference type="PROSITE" id="PS50878">
    <property type="entry name" value="RT_POL"/>
    <property type="match status" value="1"/>
</dbReference>
<dbReference type="PANTHER" id="PTHR37984:SF5">
    <property type="entry name" value="PROTEIN NYNRIN-LIKE"/>
    <property type="match status" value="1"/>
</dbReference>
<dbReference type="Pfam" id="PF00078">
    <property type="entry name" value="RVT_1"/>
    <property type="match status" value="1"/>
</dbReference>
<dbReference type="PANTHER" id="PTHR37984">
    <property type="entry name" value="PROTEIN CBG26694"/>
    <property type="match status" value="1"/>
</dbReference>
<proteinExistence type="inferred from homology"/>
<dbReference type="Pfam" id="PF17919">
    <property type="entry name" value="RT_RNaseH_2"/>
    <property type="match status" value="1"/>
</dbReference>
<evidence type="ECO:0000256" key="1">
    <source>
        <dbReference type="ARBA" id="ARBA00010879"/>
    </source>
</evidence>
<dbReference type="GO" id="GO:0004523">
    <property type="term" value="F:RNA-DNA hybrid ribonuclease activity"/>
    <property type="evidence" value="ECO:0007669"/>
    <property type="project" value="UniProtKB-EC"/>
</dbReference>
<dbReference type="InterPro" id="IPR043502">
    <property type="entry name" value="DNA/RNA_pol_sf"/>
</dbReference>
<dbReference type="InterPro" id="IPR041577">
    <property type="entry name" value="RT_RNaseH_2"/>
</dbReference>
<gene>
    <name evidence="5" type="ORF">IRJ41_019309</name>
</gene>
<protein>
    <recommendedName>
        <fullName evidence="2">ribonuclease H</fullName>
        <ecNumber evidence="2">3.1.26.4</ecNumber>
    </recommendedName>
</protein>
<keyword evidence="3" id="KW-0511">Multifunctional enzyme</keyword>
<evidence type="ECO:0000259" key="4">
    <source>
        <dbReference type="PROSITE" id="PS50878"/>
    </source>
</evidence>
<dbReference type="InterPro" id="IPR000477">
    <property type="entry name" value="RT_dom"/>
</dbReference>
<name>A0A9W7WI50_TRIRA</name>
<sequence length="196" mass="22260">MPFGLANSPSVFLSFLNDIFKDMLNQWVVVYIDNILHMRSVLQRLIQHQLYTKMEKCEFHQSSMVFLGYFIGSEGVAMDDKKVRAVVEWPQPKTVRELQRFLGFINFYRRFICNFSTVAAPLTSLLRGGNTKLSWTPSAHQGFLELRARFTSAPIHPVSNHPFIVEVDASNSSIGAVLSQRQGTPPQNVPLCILLT</sequence>
<evidence type="ECO:0000256" key="2">
    <source>
        <dbReference type="ARBA" id="ARBA00012180"/>
    </source>
</evidence>
<dbReference type="FunFam" id="3.30.70.270:FF:000020">
    <property type="entry name" value="Transposon Tf2-6 polyprotein-like Protein"/>
    <property type="match status" value="1"/>
</dbReference>
<feature type="domain" description="Reverse transcriptase" evidence="4">
    <location>
        <begin position="1"/>
        <end position="106"/>
    </location>
</feature>
<accession>A0A9W7WI50</accession>
<dbReference type="Gene3D" id="3.30.70.270">
    <property type="match status" value="2"/>
</dbReference>
<evidence type="ECO:0000313" key="6">
    <source>
        <dbReference type="Proteomes" id="UP001059041"/>
    </source>
</evidence>
<comment type="similarity">
    <text evidence="1">Belongs to the beta type-B retroviral polymerase family. HERV class-II K(HML-2) pol subfamily.</text>
</comment>
<organism evidence="5 6">
    <name type="scientific">Triplophysa rosa</name>
    <name type="common">Cave loach</name>
    <dbReference type="NCBI Taxonomy" id="992332"/>
    <lineage>
        <taxon>Eukaryota</taxon>
        <taxon>Metazoa</taxon>
        <taxon>Chordata</taxon>
        <taxon>Craniata</taxon>
        <taxon>Vertebrata</taxon>
        <taxon>Euteleostomi</taxon>
        <taxon>Actinopterygii</taxon>
        <taxon>Neopterygii</taxon>
        <taxon>Teleostei</taxon>
        <taxon>Ostariophysi</taxon>
        <taxon>Cypriniformes</taxon>
        <taxon>Nemacheilidae</taxon>
        <taxon>Triplophysa</taxon>
    </lineage>
</organism>
<dbReference type="EC" id="3.1.26.4" evidence="2"/>
<keyword evidence="6" id="KW-1185">Reference proteome</keyword>
<dbReference type="InterPro" id="IPR043128">
    <property type="entry name" value="Rev_trsase/Diguanyl_cyclase"/>
</dbReference>